<feature type="compositionally biased region" description="Basic and acidic residues" evidence="1">
    <location>
        <begin position="387"/>
        <end position="399"/>
    </location>
</feature>
<dbReference type="EMBL" id="MT135247">
    <property type="protein sequence ID" value="QRV61597.1"/>
    <property type="molecule type" value="Genomic_DNA"/>
</dbReference>
<organism evidence="2">
    <name type="scientific">Circular ssDNA virus sp</name>
    <dbReference type="NCBI Taxonomy" id="2805939"/>
    <lineage>
        <taxon>Viruses</taxon>
    </lineage>
</organism>
<evidence type="ECO:0000256" key="1">
    <source>
        <dbReference type="SAM" id="MobiDB-lite"/>
    </source>
</evidence>
<protein>
    <submittedName>
        <fullName evidence="2">Putative capsid protein</fullName>
    </submittedName>
</protein>
<accession>A0A894JR41</accession>
<evidence type="ECO:0000313" key="2">
    <source>
        <dbReference type="EMBL" id="QRV61597.1"/>
    </source>
</evidence>
<sequence>MIFINANIYGEMPYYSRYRRRTGFARYRRRYSGYRRRYYRRRSSAGGSLSSRSRLRIRVPAQRVVTLTIPAQSTDSDVATANPFFEQLNDRPQCVCSAVGMPLYQAYTGLFDQVKCDGVITKVAVVSPIGSGASVQALQLLIAYDRQGTINETINSPAHVTVSSLYNMSSVQIRSAINNSVAKTARSCWASDIQERTVFHDCTIAVTQDKKVIYDQDYNSDRQVASYFVPLTYIGIRNAAAAAESSTSVQILIEQVYYFTFRNPKFGAAPASGGGTRAAELPGVRAAAVAEDDPLATESLDSEERVFVRPRSGWTPPKKHPRSTVGAMMEAGLDDPEEVTPYLLESLAEREEAMDDPDYVGNPKGSMDRMKEDERVDLLVNLRKGKRQADRWHARHDGETTLLSPPHDTPRVVPRRKK</sequence>
<proteinExistence type="predicted"/>
<feature type="region of interest" description="Disordered" evidence="1">
    <location>
        <begin position="385"/>
        <end position="418"/>
    </location>
</feature>
<name>A0A894JR41_9VIRU</name>
<reference evidence="2" key="1">
    <citation type="submission" date="2020-02" db="EMBL/GenBank/DDBJ databases">
        <title>A reference catalog of swine virome.</title>
        <authorList>
            <person name="He B."/>
            <person name="Tu C."/>
        </authorList>
    </citation>
    <scope>NUCLEOTIDE SEQUENCE</scope>
    <source>
        <strain evidence="2">VIRES_YN01_2311071</strain>
    </source>
</reference>